<keyword evidence="8" id="KW-0408">Iron</keyword>
<keyword evidence="4" id="KW-0004">4Fe-4S</keyword>
<dbReference type="PANTHER" id="PTHR30573:SF0">
    <property type="entry name" value="QUINOLINATE SYNTHASE, CHLOROPLASTIC"/>
    <property type="match status" value="1"/>
</dbReference>
<evidence type="ECO:0000313" key="11">
    <source>
        <dbReference type="Proteomes" id="UP000177745"/>
    </source>
</evidence>
<keyword evidence="9" id="KW-0411">Iron-sulfur</keyword>
<evidence type="ECO:0000256" key="5">
    <source>
        <dbReference type="ARBA" id="ARBA00022642"/>
    </source>
</evidence>
<evidence type="ECO:0000256" key="1">
    <source>
        <dbReference type="ARBA" id="ARBA00001966"/>
    </source>
</evidence>
<gene>
    <name evidence="10" type="ORF">A3G51_01170</name>
</gene>
<evidence type="ECO:0000256" key="6">
    <source>
        <dbReference type="ARBA" id="ARBA00022679"/>
    </source>
</evidence>
<evidence type="ECO:0000313" key="10">
    <source>
        <dbReference type="EMBL" id="OGN33638.1"/>
    </source>
</evidence>
<protein>
    <recommendedName>
        <fullName evidence="3">quinolinate synthase</fullName>
        <ecNumber evidence="3">2.5.1.72</ecNumber>
    </recommendedName>
</protein>
<accession>A0A1F8H994</accession>
<dbReference type="GO" id="GO:0034628">
    <property type="term" value="P:'de novo' NAD+ biosynthetic process from L-aspartate"/>
    <property type="evidence" value="ECO:0007669"/>
    <property type="project" value="TreeGrafter"/>
</dbReference>
<dbReference type="GO" id="GO:0008987">
    <property type="term" value="F:quinolinate synthetase A activity"/>
    <property type="evidence" value="ECO:0007669"/>
    <property type="project" value="InterPro"/>
</dbReference>
<evidence type="ECO:0000256" key="4">
    <source>
        <dbReference type="ARBA" id="ARBA00022485"/>
    </source>
</evidence>
<dbReference type="Gene3D" id="3.40.50.10800">
    <property type="entry name" value="NadA-like"/>
    <property type="match status" value="3"/>
</dbReference>
<dbReference type="EC" id="2.5.1.72" evidence="3"/>
<dbReference type="GO" id="GO:0051539">
    <property type="term" value="F:4 iron, 4 sulfur cluster binding"/>
    <property type="evidence" value="ECO:0007669"/>
    <property type="project" value="UniProtKB-KW"/>
</dbReference>
<proteinExistence type="predicted"/>
<dbReference type="EMBL" id="MGKY01000014">
    <property type="protein sequence ID" value="OGN33638.1"/>
    <property type="molecule type" value="Genomic_DNA"/>
</dbReference>
<dbReference type="PANTHER" id="PTHR30573">
    <property type="entry name" value="QUINOLINATE SYNTHETASE A"/>
    <property type="match status" value="1"/>
</dbReference>
<evidence type="ECO:0000256" key="2">
    <source>
        <dbReference type="ARBA" id="ARBA00005065"/>
    </source>
</evidence>
<dbReference type="SUPFAM" id="SSF142754">
    <property type="entry name" value="NadA-like"/>
    <property type="match status" value="1"/>
</dbReference>
<keyword evidence="6" id="KW-0808">Transferase</keyword>
<evidence type="ECO:0000256" key="8">
    <source>
        <dbReference type="ARBA" id="ARBA00023004"/>
    </source>
</evidence>
<sequence>MPTCANPANVSFDERALLNGEIKRLKKEKNVLILAHNYEPPDVQDAADFIGDSLHLAKIGRDSDADVLIEASVLFMNEILAVMKKPHQKVLAPSLKALCSLAAHADVNKVKAWKEAHPDGKVISYVNTYLDIKAISDICCASANAAKVIRYMAELYPESPLLFLPDVFLGYYAAKTLEKVGQTTDRLYLMMGACHVHEKITAHQVMRQRALHPDAAVVAHMECGCVSKCMTLLDQGLVTEEMMQLRSTWGMMEFLKKTPQKKIIVATTVTNIYPMSKVAPDKEFIPANPEARCAFMEQNTLRNLYESLRDMKHEITVDPELARQARIPIERMLAIQ</sequence>
<dbReference type="Pfam" id="PF02445">
    <property type="entry name" value="NadA"/>
    <property type="match status" value="1"/>
</dbReference>
<evidence type="ECO:0000256" key="7">
    <source>
        <dbReference type="ARBA" id="ARBA00022723"/>
    </source>
</evidence>
<dbReference type="UniPathway" id="UPA00253">
    <property type="reaction ID" value="UER00327"/>
</dbReference>
<keyword evidence="7" id="KW-0479">Metal-binding</keyword>
<dbReference type="AlphaFoldDB" id="A0A1F8H994"/>
<reference evidence="10 11" key="1">
    <citation type="journal article" date="2016" name="Nat. Commun.">
        <title>Thousands of microbial genomes shed light on interconnected biogeochemical processes in an aquifer system.</title>
        <authorList>
            <person name="Anantharaman K."/>
            <person name="Brown C.T."/>
            <person name="Hug L.A."/>
            <person name="Sharon I."/>
            <person name="Castelle C.J."/>
            <person name="Probst A.J."/>
            <person name="Thomas B.C."/>
            <person name="Singh A."/>
            <person name="Wilkins M.J."/>
            <person name="Karaoz U."/>
            <person name="Brodie E.L."/>
            <person name="Williams K.H."/>
            <person name="Hubbard S.S."/>
            <person name="Banfield J.F."/>
        </authorList>
    </citation>
    <scope>NUCLEOTIDE SEQUENCE [LARGE SCALE GENOMIC DNA]</scope>
</reference>
<dbReference type="GO" id="GO:0046872">
    <property type="term" value="F:metal ion binding"/>
    <property type="evidence" value="ECO:0007669"/>
    <property type="project" value="UniProtKB-KW"/>
</dbReference>
<name>A0A1F8H994_9BACT</name>
<keyword evidence="5" id="KW-0662">Pyridine nucleotide biosynthesis</keyword>
<evidence type="ECO:0000256" key="3">
    <source>
        <dbReference type="ARBA" id="ARBA00012669"/>
    </source>
</evidence>
<comment type="caution">
    <text evidence="10">The sequence shown here is derived from an EMBL/GenBank/DDBJ whole genome shotgun (WGS) entry which is preliminary data.</text>
</comment>
<dbReference type="Proteomes" id="UP000177745">
    <property type="component" value="Unassembled WGS sequence"/>
</dbReference>
<comment type="pathway">
    <text evidence="2">Cofactor biosynthesis; NAD(+) biosynthesis; quinolinate from iminoaspartate: step 1/1.</text>
</comment>
<organism evidence="10 11">
    <name type="scientific">Candidatus Yanofskybacteria bacterium RIFCSPLOWO2_12_FULL_43_11b</name>
    <dbReference type="NCBI Taxonomy" id="1802710"/>
    <lineage>
        <taxon>Bacteria</taxon>
        <taxon>Candidatus Yanofskyibacteriota</taxon>
    </lineage>
</organism>
<comment type="cofactor">
    <cofactor evidence="1">
        <name>[4Fe-4S] cluster</name>
        <dbReference type="ChEBI" id="CHEBI:49883"/>
    </cofactor>
</comment>
<dbReference type="InterPro" id="IPR036094">
    <property type="entry name" value="NadA_sf"/>
</dbReference>
<dbReference type="InterPro" id="IPR003473">
    <property type="entry name" value="NadA"/>
</dbReference>
<dbReference type="NCBIfam" id="NF006878">
    <property type="entry name" value="PRK09375.1-2"/>
    <property type="match status" value="1"/>
</dbReference>
<evidence type="ECO:0000256" key="9">
    <source>
        <dbReference type="ARBA" id="ARBA00023014"/>
    </source>
</evidence>